<dbReference type="KEGG" id="tva:4749244"/>
<dbReference type="Proteomes" id="UP000001542">
    <property type="component" value="Unassembled WGS sequence"/>
</dbReference>
<evidence type="ECO:0000313" key="1">
    <source>
        <dbReference type="EMBL" id="EAX91548.1"/>
    </source>
</evidence>
<sequence>MLPLFGFFCHCARKSYSVAPVSNWDGPVTVDEMRTANSERDYSTTDLQSIANQIANDFHLEPNNVINYFARSKWASLSKNLFFRVDFNQVEKYQRAVYLGGTVVKITKSNGVYTVNCRQANVRGIAQPDFYRSFGMRRNSAVPNIRIAVRPTDRISGEDITRIYNTLYSKIEGQLNAYKAI</sequence>
<reference evidence="1" key="1">
    <citation type="submission" date="2006-10" db="EMBL/GenBank/DDBJ databases">
        <authorList>
            <person name="Amadeo P."/>
            <person name="Zhao Q."/>
            <person name="Wortman J."/>
            <person name="Fraser-Liggett C."/>
            <person name="Carlton J."/>
        </authorList>
    </citation>
    <scope>NUCLEOTIDE SEQUENCE</scope>
    <source>
        <strain evidence="1">G3</strain>
    </source>
</reference>
<dbReference type="VEuPathDB" id="TrichDB:TVAGG3_0737450"/>
<gene>
    <name evidence="1" type="ORF">TVAG_422430</name>
</gene>
<keyword evidence="2" id="KW-1185">Reference proteome</keyword>
<organism evidence="1 2">
    <name type="scientific">Trichomonas vaginalis (strain ATCC PRA-98 / G3)</name>
    <dbReference type="NCBI Taxonomy" id="412133"/>
    <lineage>
        <taxon>Eukaryota</taxon>
        <taxon>Metamonada</taxon>
        <taxon>Parabasalia</taxon>
        <taxon>Trichomonadida</taxon>
        <taxon>Trichomonadidae</taxon>
        <taxon>Trichomonas</taxon>
    </lineage>
</organism>
<dbReference type="RefSeq" id="XP_001304478.1">
    <property type="nucleotide sequence ID" value="XM_001304477.1"/>
</dbReference>
<dbReference type="EMBL" id="DS114028">
    <property type="protein sequence ID" value="EAX91548.1"/>
    <property type="molecule type" value="Genomic_DNA"/>
</dbReference>
<dbReference type="AlphaFoldDB" id="A2FU68"/>
<accession>A2FU68</accession>
<reference evidence="1" key="2">
    <citation type="journal article" date="2007" name="Science">
        <title>Draft genome sequence of the sexually transmitted pathogen Trichomonas vaginalis.</title>
        <authorList>
            <person name="Carlton J.M."/>
            <person name="Hirt R.P."/>
            <person name="Silva J.C."/>
            <person name="Delcher A.L."/>
            <person name="Schatz M."/>
            <person name="Zhao Q."/>
            <person name="Wortman J.R."/>
            <person name="Bidwell S.L."/>
            <person name="Alsmark U.C.M."/>
            <person name="Besteiro S."/>
            <person name="Sicheritz-Ponten T."/>
            <person name="Noel C.J."/>
            <person name="Dacks J.B."/>
            <person name="Foster P.G."/>
            <person name="Simillion C."/>
            <person name="Van de Peer Y."/>
            <person name="Miranda-Saavedra D."/>
            <person name="Barton G.J."/>
            <person name="Westrop G.D."/>
            <person name="Mueller S."/>
            <person name="Dessi D."/>
            <person name="Fiori P.L."/>
            <person name="Ren Q."/>
            <person name="Paulsen I."/>
            <person name="Zhang H."/>
            <person name="Bastida-Corcuera F.D."/>
            <person name="Simoes-Barbosa A."/>
            <person name="Brown M.T."/>
            <person name="Hayes R.D."/>
            <person name="Mukherjee M."/>
            <person name="Okumura C.Y."/>
            <person name="Schneider R."/>
            <person name="Smith A.J."/>
            <person name="Vanacova S."/>
            <person name="Villalvazo M."/>
            <person name="Haas B.J."/>
            <person name="Pertea M."/>
            <person name="Feldblyum T.V."/>
            <person name="Utterback T.R."/>
            <person name="Shu C.L."/>
            <person name="Osoegawa K."/>
            <person name="de Jong P.J."/>
            <person name="Hrdy I."/>
            <person name="Horvathova L."/>
            <person name="Zubacova Z."/>
            <person name="Dolezal P."/>
            <person name="Malik S.B."/>
            <person name="Logsdon J.M. Jr."/>
            <person name="Henze K."/>
            <person name="Gupta A."/>
            <person name="Wang C.C."/>
            <person name="Dunne R.L."/>
            <person name="Upcroft J.A."/>
            <person name="Upcroft P."/>
            <person name="White O."/>
            <person name="Salzberg S.L."/>
            <person name="Tang P."/>
            <person name="Chiu C.-H."/>
            <person name="Lee Y.-S."/>
            <person name="Embley T.M."/>
            <person name="Coombs G.H."/>
            <person name="Mottram J.C."/>
            <person name="Tachezy J."/>
            <person name="Fraser-Liggett C.M."/>
            <person name="Johnson P.J."/>
        </authorList>
    </citation>
    <scope>NUCLEOTIDE SEQUENCE [LARGE SCALE GENOMIC DNA]</scope>
    <source>
        <strain evidence="1">G3</strain>
    </source>
</reference>
<dbReference type="InParanoid" id="A2FU68"/>
<proteinExistence type="predicted"/>
<evidence type="ECO:0000313" key="2">
    <source>
        <dbReference type="Proteomes" id="UP000001542"/>
    </source>
</evidence>
<dbReference type="VEuPathDB" id="TrichDB:TVAG_422430"/>
<name>A2FU68_TRIV3</name>
<protein>
    <submittedName>
        <fullName evidence="1">Uncharacterized protein</fullName>
    </submittedName>
</protein>
<dbReference type="SMR" id="A2FU68"/>